<feature type="transmembrane region" description="Helical" evidence="1">
    <location>
        <begin position="117"/>
        <end position="139"/>
    </location>
</feature>
<feature type="transmembrane region" description="Helical" evidence="1">
    <location>
        <begin position="151"/>
        <end position="171"/>
    </location>
</feature>
<evidence type="ECO:0000313" key="2">
    <source>
        <dbReference type="EMBL" id="GAA1494950.1"/>
    </source>
</evidence>
<protein>
    <submittedName>
        <fullName evidence="2">Uncharacterized protein</fullName>
    </submittedName>
</protein>
<comment type="caution">
    <text evidence="2">The sequence shown here is derived from an EMBL/GenBank/DDBJ whole genome shotgun (WGS) entry which is preliminary data.</text>
</comment>
<reference evidence="3" key="1">
    <citation type="journal article" date="2019" name="Int. J. Syst. Evol. Microbiol.">
        <title>The Global Catalogue of Microorganisms (GCM) 10K type strain sequencing project: providing services to taxonomists for standard genome sequencing and annotation.</title>
        <authorList>
            <consortium name="The Broad Institute Genomics Platform"/>
            <consortium name="The Broad Institute Genome Sequencing Center for Infectious Disease"/>
            <person name="Wu L."/>
            <person name="Ma J."/>
        </authorList>
    </citation>
    <scope>NUCLEOTIDE SEQUENCE [LARGE SCALE GENOMIC DNA]</scope>
    <source>
        <strain evidence="3">JCM 12140</strain>
    </source>
</reference>
<keyword evidence="1" id="KW-1133">Transmembrane helix</keyword>
<dbReference type="RefSeq" id="WP_204608242.1">
    <property type="nucleotide sequence ID" value="NZ_BAAAJX010000020.1"/>
</dbReference>
<keyword evidence="1" id="KW-0472">Membrane</keyword>
<evidence type="ECO:0000256" key="1">
    <source>
        <dbReference type="SAM" id="Phobius"/>
    </source>
</evidence>
<sequence length="187" mass="20055">MDEREAIARRTWRRTAVIAVVGLIVGGFVGWVIGHDDSPLLGALTTVGFALSFGGFAGAVSIVVSSIGISTKVRAPMQGLPRPDRRTIGRAIKTSAPIEPVGSKLGSRAVEQARVMAVYQPLALGQFLLLYLGLIGQQLPHLVRDDPSSVWISRTLCSLLVVVAVVTTPVLMRSSRRARRYVRLASA</sequence>
<evidence type="ECO:0000313" key="3">
    <source>
        <dbReference type="Proteomes" id="UP001501742"/>
    </source>
</evidence>
<dbReference type="EMBL" id="BAAAJX010000020">
    <property type="protein sequence ID" value="GAA1494950.1"/>
    <property type="molecule type" value="Genomic_DNA"/>
</dbReference>
<dbReference type="Proteomes" id="UP001501742">
    <property type="component" value="Unassembled WGS sequence"/>
</dbReference>
<organism evidence="2 3">
    <name type="scientific">Curtobacterium herbarum</name>
    <dbReference type="NCBI Taxonomy" id="150122"/>
    <lineage>
        <taxon>Bacteria</taxon>
        <taxon>Bacillati</taxon>
        <taxon>Actinomycetota</taxon>
        <taxon>Actinomycetes</taxon>
        <taxon>Micrococcales</taxon>
        <taxon>Microbacteriaceae</taxon>
        <taxon>Curtobacterium</taxon>
    </lineage>
</organism>
<accession>A0ABP4KCC9</accession>
<name>A0ABP4KCC9_9MICO</name>
<keyword evidence="1" id="KW-0812">Transmembrane</keyword>
<feature type="transmembrane region" description="Helical" evidence="1">
    <location>
        <begin position="12"/>
        <end position="34"/>
    </location>
</feature>
<keyword evidence="3" id="KW-1185">Reference proteome</keyword>
<gene>
    <name evidence="2" type="ORF">GCM10009627_32960</name>
</gene>
<feature type="transmembrane region" description="Helical" evidence="1">
    <location>
        <begin position="40"/>
        <end position="64"/>
    </location>
</feature>
<proteinExistence type="predicted"/>